<sequence>MRIKLATLLLLLSGSLSAQTVVDLNKIHASFVDAAQGHLSDSKLELDNGAVMVGTKTFNNPKGQQHLDFAKEDSSNKSGSKCYVGLDDKGNKIGKGEACTITGNVANDYILGEYAAPPWPYSKNDSKNLPEFKIKEDGKYTIKPGSYRMKELKLNNNSQLTVDGIGEVNLYVEGEVHINGHTKVGSLGKPINIFSYDAHHGIEVENDSILYGNIKTLGEISINSESKVQLLGEIEAKSLKLNSSPLVIGTGAHWFEKLNINNQANISIAGEGDTVFNVKDDMEVNDATINYNKNDINEPSHSLLILMYKKESRHRKNVDINNNAKVSAYIYTRNEVKIEDATVYGSVNVGQLEMNKGLIQFQRHFFNSSTGVHHYRLDYQPSTHQLTAKACQDNMCSTLFEQAVKKLVIDDAINKKQLASFKDFTGRSAPQRVSSDESCMQFSLKDNSQASPFPTSEPPLQCFIANTRLADCRLCDEPIPLFGYVEGEAIIAPVSSNSTERFIITDYKGPAGLKTFATNATPLKVGSSVTLPLSVSHSQATKVELILQGEDDRRYALTLGFVPKQLVLVPKFDDNDCGSERFEYQRHSTTCAVLGAPGQRVNFQVQANDIKGNKIAHYQASLGDIASFSEQDSNFSRYLVAPELLQAVTFDGGDFAPLSYTPSLVGIVTATLEAHCSPYAITADGSCALTTDKSQVVLGRTAPAYLAIEGIAGAIKRGIAYRGKAIEFEQVPRFKVSACAADSTQGCKALPSFSGEFAKGLTTLDNLAFATDGQDNDLRLTAVRGVSVQLDDEPGTHLITPDPSLALIFSKDTPVAEHPITHALALTVTLNQDAVAAQLPPTGAGSAALDDMSATVRFGFLKLLDLDLNTQEMGLLPLHLKYFAKDIETVKQDSQTDFAPGLSSPLFVIEPAGGGLKVEDLSLETDTNQVIGVSVSAQESAWEGDIKLKVESWLQDIVDKDCTQNCLIPPRAHLVIKENAPKRDYDRIFNRREVVR</sequence>
<dbReference type="AlphaFoldDB" id="A0A1Y0CV93"/>
<accession>A0A1Y0CV93</accession>
<evidence type="ECO:0000256" key="1">
    <source>
        <dbReference type="SAM" id="SignalP"/>
    </source>
</evidence>
<proteinExistence type="predicted"/>
<name>A0A1Y0CV93_9GAMM</name>
<organism evidence="2 3">
    <name type="scientific">Oceanisphaera avium</name>
    <dbReference type="NCBI Taxonomy" id="1903694"/>
    <lineage>
        <taxon>Bacteria</taxon>
        <taxon>Pseudomonadati</taxon>
        <taxon>Pseudomonadota</taxon>
        <taxon>Gammaproteobacteria</taxon>
        <taxon>Aeromonadales</taxon>
        <taxon>Aeromonadaceae</taxon>
        <taxon>Oceanisphaera</taxon>
    </lineage>
</organism>
<reference evidence="3" key="1">
    <citation type="submission" date="2017-05" db="EMBL/GenBank/DDBJ databases">
        <authorList>
            <person name="Sung H."/>
        </authorList>
    </citation>
    <scope>NUCLEOTIDE SEQUENCE [LARGE SCALE GENOMIC DNA]</scope>
    <source>
        <strain evidence="3">AMac2203</strain>
    </source>
</reference>
<keyword evidence="1" id="KW-0732">Signal</keyword>
<feature type="signal peptide" evidence="1">
    <location>
        <begin position="1"/>
        <end position="18"/>
    </location>
</feature>
<dbReference type="Proteomes" id="UP000243793">
    <property type="component" value="Chromosome"/>
</dbReference>
<dbReference type="KEGG" id="ocm:CBP12_03060"/>
<dbReference type="OrthoDB" id="5598955at2"/>
<dbReference type="RefSeq" id="WP_086962841.1">
    <property type="nucleotide sequence ID" value="NZ_CP021376.1"/>
</dbReference>
<dbReference type="EMBL" id="CP021376">
    <property type="protein sequence ID" value="ART79251.1"/>
    <property type="molecule type" value="Genomic_DNA"/>
</dbReference>
<evidence type="ECO:0000313" key="2">
    <source>
        <dbReference type="EMBL" id="ART79251.1"/>
    </source>
</evidence>
<feature type="chain" id="PRO_5012598182" evidence="1">
    <location>
        <begin position="19"/>
        <end position="996"/>
    </location>
</feature>
<gene>
    <name evidence="2" type="ORF">CBP12_03060</name>
</gene>
<protein>
    <submittedName>
        <fullName evidence="2">Uncharacterized protein</fullName>
    </submittedName>
</protein>
<keyword evidence="3" id="KW-1185">Reference proteome</keyword>
<evidence type="ECO:0000313" key="3">
    <source>
        <dbReference type="Proteomes" id="UP000243793"/>
    </source>
</evidence>